<feature type="domain" description="Band 7" evidence="8">
    <location>
        <begin position="69"/>
        <end position="246"/>
    </location>
</feature>
<accession>A0A165FAJ8</accession>
<dbReference type="InterPro" id="IPR036013">
    <property type="entry name" value="Band_7/SPFH_dom_sf"/>
</dbReference>
<dbReference type="STRING" id="1452487.AVW16_09525"/>
<dbReference type="NCBIfam" id="TIGR01933">
    <property type="entry name" value="hflK"/>
    <property type="match status" value="1"/>
</dbReference>
<evidence type="ECO:0000256" key="6">
    <source>
        <dbReference type="RuleBase" id="RU364113"/>
    </source>
</evidence>
<evidence type="ECO:0000313" key="9">
    <source>
        <dbReference type="EMBL" id="KZE32629.1"/>
    </source>
</evidence>
<dbReference type="InterPro" id="IPR050710">
    <property type="entry name" value="Band7/mec-2_domain"/>
</dbReference>
<keyword evidence="5" id="KW-0472">Membrane</keyword>
<dbReference type="Pfam" id="PF01145">
    <property type="entry name" value="Band_7"/>
    <property type="match status" value="1"/>
</dbReference>
<dbReference type="InterPro" id="IPR010201">
    <property type="entry name" value="HflK"/>
</dbReference>
<dbReference type="EMBL" id="LQQU01000017">
    <property type="protein sequence ID" value="KZE32629.1"/>
    <property type="molecule type" value="Genomic_DNA"/>
</dbReference>
<evidence type="ECO:0000256" key="3">
    <source>
        <dbReference type="ARBA" id="ARBA00022692"/>
    </source>
</evidence>
<feature type="compositionally biased region" description="Basic and acidic residues" evidence="7">
    <location>
        <begin position="384"/>
        <end position="398"/>
    </location>
</feature>
<dbReference type="PANTHER" id="PTHR43327">
    <property type="entry name" value="STOMATIN-LIKE PROTEIN 2, MITOCHONDRIAL"/>
    <property type="match status" value="1"/>
</dbReference>
<evidence type="ECO:0000256" key="1">
    <source>
        <dbReference type="ARBA" id="ARBA00004167"/>
    </source>
</evidence>
<sequence>MSQHDPNRGRRDGPPDLDELFRQLNQKLARLLGAKPPQGGNTPEPAPGLALKGSLLAAGGVALALWLVSGFYVVDAREQGVVLRLGSFNRLSDSGLHWHFPAPFERAEIVNLTEVRSVEIGYRGSAQNRVPEESLMLTEDQNIIDVQLSVQYDVKDARAFLFNNLAQDADAKDIVKQAGETAIREVVGKSLVDFVLNEGRAQIAVDTQKGMQDILDRYGLGVRIAKVNINDVQPPAPVQAAFEDAIKAGQDKDRLKNEGLAYANDVIPKAKGMASRLIAEAEGYRERMVSTAEGDSARFRQLLPEYNKAPAVTRNRLYFEMMQQVIGNTSKIVIDSKSGSGKLLYLPLNQLLEAGKAGATQPGTASAKVAPPELPAEAAPSEGRSGRDSTRGRELGGR</sequence>
<evidence type="ECO:0000313" key="10">
    <source>
        <dbReference type="Proteomes" id="UP000076625"/>
    </source>
</evidence>
<feature type="region of interest" description="Disordered" evidence="7">
    <location>
        <begin position="356"/>
        <end position="398"/>
    </location>
</feature>
<dbReference type="InterPro" id="IPR001107">
    <property type="entry name" value="Band_7"/>
</dbReference>
<dbReference type="Gene3D" id="3.30.479.30">
    <property type="entry name" value="Band 7 domain"/>
    <property type="match status" value="1"/>
</dbReference>
<keyword evidence="4" id="KW-1133">Transmembrane helix</keyword>
<dbReference type="Proteomes" id="UP000076625">
    <property type="component" value="Unassembled WGS sequence"/>
</dbReference>
<name>A0A165FAJ8_9NEIS</name>
<dbReference type="CDD" id="cd03404">
    <property type="entry name" value="SPFH_HflK"/>
    <property type="match status" value="1"/>
</dbReference>
<dbReference type="OrthoDB" id="9779595at2"/>
<comment type="subcellular location">
    <subcellularLocation>
        <location evidence="1">Membrane</location>
        <topology evidence="1">Single-pass membrane protein</topology>
    </subcellularLocation>
</comment>
<evidence type="ECO:0000256" key="5">
    <source>
        <dbReference type="ARBA" id="ARBA00023136"/>
    </source>
</evidence>
<keyword evidence="10" id="KW-1185">Reference proteome</keyword>
<keyword evidence="3" id="KW-0812">Transmembrane</keyword>
<proteinExistence type="inferred from homology"/>
<dbReference type="GO" id="GO:0016020">
    <property type="term" value="C:membrane"/>
    <property type="evidence" value="ECO:0007669"/>
    <property type="project" value="UniProtKB-SubCell"/>
</dbReference>
<evidence type="ECO:0000256" key="2">
    <source>
        <dbReference type="ARBA" id="ARBA00006971"/>
    </source>
</evidence>
<evidence type="ECO:0000259" key="8">
    <source>
        <dbReference type="SMART" id="SM00244"/>
    </source>
</evidence>
<protein>
    <recommendedName>
        <fullName evidence="6">Protein HflK</fullName>
    </recommendedName>
</protein>
<organism evidence="9 10">
    <name type="scientific">Crenobacter luteus</name>
    <dbReference type="NCBI Taxonomy" id="1452487"/>
    <lineage>
        <taxon>Bacteria</taxon>
        <taxon>Pseudomonadati</taxon>
        <taxon>Pseudomonadota</taxon>
        <taxon>Betaproteobacteria</taxon>
        <taxon>Neisseriales</taxon>
        <taxon>Neisseriaceae</taxon>
        <taxon>Crenobacter</taxon>
    </lineage>
</organism>
<dbReference type="AlphaFoldDB" id="A0A165FAJ8"/>
<dbReference type="InterPro" id="IPR020980">
    <property type="entry name" value="Membrane_HflK_N"/>
</dbReference>
<dbReference type="RefSeq" id="WP_066611414.1">
    <property type="nucleotide sequence ID" value="NZ_LQQU01000017.1"/>
</dbReference>
<evidence type="ECO:0000256" key="7">
    <source>
        <dbReference type="SAM" id="MobiDB-lite"/>
    </source>
</evidence>
<comment type="similarity">
    <text evidence="2 6">Belongs to the band 7/mec-2 family. HflK subfamily.</text>
</comment>
<comment type="caution">
    <text evidence="9">The sequence shown here is derived from an EMBL/GenBank/DDBJ whole genome shotgun (WGS) entry which is preliminary data.</text>
</comment>
<reference evidence="10" key="1">
    <citation type="submission" date="2016-01" db="EMBL/GenBank/DDBJ databases">
        <title>Draft genome of Chromobacterium sp. F49.</title>
        <authorList>
            <person name="Hong K.W."/>
        </authorList>
    </citation>
    <scope>NUCLEOTIDE SEQUENCE [LARGE SCALE GENOMIC DNA]</scope>
    <source>
        <strain evidence="10">CN10</strain>
    </source>
</reference>
<dbReference type="SUPFAM" id="SSF117892">
    <property type="entry name" value="Band 7/SPFH domain"/>
    <property type="match status" value="1"/>
</dbReference>
<comment type="subunit">
    <text evidence="6">HflC and HflK may interact to form a multimeric complex.</text>
</comment>
<evidence type="ECO:0000256" key="4">
    <source>
        <dbReference type="ARBA" id="ARBA00022989"/>
    </source>
</evidence>
<dbReference type="PANTHER" id="PTHR43327:SF2">
    <property type="entry name" value="MODULATOR OF FTSH PROTEASE HFLK"/>
    <property type="match status" value="1"/>
</dbReference>
<dbReference type="Pfam" id="PF12221">
    <property type="entry name" value="HflK_N"/>
    <property type="match status" value="1"/>
</dbReference>
<comment type="function">
    <text evidence="6">HflC and HflK could encode or regulate a protease.</text>
</comment>
<dbReference type="SMART" id="SM00244">
    <property type="entry name" value="PHB"/>
    <property type="match status" value="1"/>
</dbReference>
<gene>
    <name evidence="9" type="ORF">AVW16_09525</name>
</gene>